<keyword evidence="2" id="KW-1003">Cell membrane</keyword>
<evidence type="ECO:0000256" key="3">
    <source>
        <dbReference type="ARBA" id="ARBA00022692"/>
    </source>
</evidence>
<feature type="domain" description="MacB-like periplasmic core" evidence="9">
    <location>
        <begin position="16"/>
        <end position="234"/>
    </location>
</feature>
<proteinExistence type="inferred from homology"/>
<evidence type="ECO:0000259" key="9">
    <source>
        <dbReference type="Pfam" id="PF12704"/>
    </source>
</evidence>
<dbReference type="Pfam" id="PF12704">
    <property type="entry name" value="MacB_PCD"/>
    <property type="match status" value="1"/>
</dbReference>
<evidence type="ECO:0000259" key="8">
    <source>
        <dbReference type="Pfam" id="PF02687"/>
    </source>
</evidence>
<dbReference type="InterPro" id="IPR003838">
    <property type="entry name" value="ABC3_permease_C"/>
</dbReference>
<dbReference type="RefSeq" id="WP_309865285.1">
    <property type="nucleotide sequence ID" value="NZ_JAVDQG010000004.1"/>
</dbReference>
<keyword evidence="4 7" id="KW-1133">Transmembrane helix</keyword>
<evidence type="ECO:0000256" key="7">
    <source>
        <dbReference type="SAM" id="Phobius"/>
    </source>
</evidence>
<evidence type="ECO:0000256" key="4">
    <source>
        <dbReference type="ARBA" id="ARBA00022989"/>
    </source>
</evidence>
<comment type="caution">
    <text evidence="10">The sequence shown here is derived from an EMBL/GenBank/DDBJ whole genome shotgun (WGS) entry which is preliminary data.</text>
</comment>
<evidence type="ECO:0000256" key="5">
    <source>
        <dbReference type="ARBA" id="ARBA00023136"/>
    </source>
</evidence>
<evidence type="ECO:0000313" key="11">
    <source>
        <dbReference type="Proteomes" id="UP001185012"/>
    </source>
</evidence>
<dbReference type="Proteomes" id="UP001185012">
    <property type="component" value="Unassembled WGS sequence"/>
</dbReference>
<comment type="similarity">
    <text evidence="6">Belongs to the ABC-4 integral membrane protein family.</text>
</comment>
<dbReference type="Pfam" id="PF02687">
    <property type="entry name" value="FtsX"/>
    <property type="match status" value="1"/>
</dbReference>
<keyword evidence="5 7" id="KW-0472">Membrane</keyword>
<dbReference type="InterPro" id="IPR050250">
    <property type="entry name" value="Macrolide_Exporter_MacB"/>
</dbReference>
<protein>
    <submittedName>
        <fullName evidence="10">ABC-type antimicrobial peptide transport system permease subunit</fullName>
    </submittedName>
</protein>
<feature type="domain" description="ABC3 transporter permease C-terminal" evidence="8">
    <location>
        <begin position="264"/>
        <end position="400"/>
    </location>
</feature>
<keyword evidence="3 7" id="KW-0812">Transmembrane</keyword>
<keyword evidence="11" id="KW-1185">Reference proteome</keyword>
<evidence type="ECO:0000256" key="6">
    <source>
        <dbReference type="ARBA" id="ARBA00038076"/>
    </source>
</evidence>
<gene>
    <name evidence="10" type="ORF">JOE21_001988</name>
</gene>
<evidence type="ECO:0000313" key="10">
    <source>
        <dbReference type="EMBL" id="MDR6225982.1"/>
    </source>
</evidence>
<reference evidence="10 11" key="1">
    <citation type="submission" date="2023-07" db="EMBL/GenBank/DDBJ databases">
        <title>Genomic Encyclopedia of Type Strains, Phase IV (KMG-IV): sequencing the most valuable type-strain genomes for metagenomic binning, comparative biology and taxonomic classification.</title>
        <authorList>
            <person name="Goeker M."/>
        </authorList>
    </citation>
    <scope>NUCLEOTIDE SEQUENCE [LARGE SCALE GENOMIC DNA]</scope>
    <source>
        <strain evidence="10 11">DSM 45903</strain>
    </source>
</reference>
<dbReference type="PANTHER" id="PTHR30572">
    <property type="entry name" value="MEMBRANE COMPONENT OF TRANSPORTER-RELATED"/>
    <property type="match status" value="1"/>
</dbReference>
<name>A0ABU1IN52_9BACL</name>
<comment type="subcellular location">
    <subcellularLocation>
        <location evidence="1">Cell membrane</location>
        <topology evidence="1">Multi-pass membrane protein</topology>
    </subcellularLocation>
</comment>
<feature type="transmembrane region" description="Helical" evidence="7">
    <location>
        <begin position="264"/>
        <end position="285"/>
    </location>
</feature>
<feature type="transmembrane region" description="Helical" evidence="7">
    <location>
        <begin position="306"/>
        <end position="333"/>
    </location>
</feature>
<dbReference type="PANTHER" id="PTHR30572:SF4">
    <property type="entry name" value="ABC TRANSPORTER PERMEASE YTRF"/>
    <property type="match status" value="1"/>
</dbReference>
<evidence type="ECO:0000256" key="2">
    <source>
        <dbReference type="ARBA" id="ARBA00022475"/>
    </source>
</evidence>
<dbReference type="InterPro" id="IPR025857">
    <property type="entry name" value="MacB_PCD"/>
</dbReference>
<organism evidence="10 11">
    <name type="scientific">Desmospora profundinema</name>
    <dbReference type="NCBI Taxonomy" id="1571184"/>
    <lineage>
        <taxon>Bacteria</taxon>
        <taxon>Bacillati</taxon>
        <taxon>Bacillota</taxon>
        <taxon>Bacilli</taxon>
        <taxon>Bacillales</taxon>
        <taxon>Thermoactinomycetaceae</taxon>
        <taxon>Desmospora</taxon>
    </lineage>
</organism>
<sequence>MKNYLFSQFQHRMWRTAGVIAGIALGTALFITLTVLGRGYQESAKLPLKGVESDMVITRPAEGNGPNQNTRGIRMPFGTETITREEVGTISRTDGVAHVSPVLQLWDFGEDSYTTIAGVDPLEKEVGPLKALESGMDKGRAFTPGETGVAVADLHFAAFYQLQPGDPVQIDGETFTVIGIVEIPNTNQTTAANLYIPYEDAKRLAGMDQDDVNQVYVQMADASDAEDISKSLTDQLGPLNVISEDSLVQVMGGVGRISAQFSTIAAAVGLIGGVLLAWFSLSGLINERRREVGIMKAIGWKGNQVIRIFVSEAVLLSSIGALVGVGIGLLGALGLQQLPSPDFSVSNTTPHLQDHTGPTEEVSLPIRLDWLPFVIAFSAAMIGGAVAGWYHSKQAAKIKPAQVLRQK</sequence>
<feature type="transmembrane region" description="Helical" evidence="7">
    <location>
        <begin position="12"/>
        <end position="36"/>
    </location>
</feature>
<dbReference type="EMBL" id="JAVDQG010000004">
    <property type="protein sequence ID" value="MDR6225982.1"/>
    <property type="molecule type" value="Genomic_DNA"/>
</dbReference>
<accession>A0ABU1IN52</accession>
<evidence type="ECO:0000256" key="1">
    <source>
        <dbReference type="ARBA" id="ARBA00004651"/>
    </source>
</evidence>
<feature type="transmembrane region" description="Helical" evidence="7">
    <location>
        <begin position="370"/>
        <end position="390"/>
    </location>
</feature>